<dbReference type="Pfam" id="PF09992">
    <property type="entry name" value="NAGPA"/>
    <property type="match status" value="1"/>
</dbReference>
<evidence type="ECO:0000259" key="3">
    <source>
        <dbReference type="PROSITE" id="PS51677"/>
    </source>
</evidence>
<dbReference type="PANTHER" id="PTHR34216">
    <property type="match status" value="1"/>
</dbReference>
<gene>
    <name evidence="4" type="ORF">KME15_02025</name>
</gene>
<dbReference type="InterPro" id="IPR002509">
    <property type="entry name" value="NODB_dom"/>
</dbReference>
<dbReference type="EMBL" id="JAHHHD010000001">
    <property type="protein sequence ID" value="MBW4657424.1"/>
    <property type="molecule type" value="Genomic_DNA"/>
</dbReference>
<evidence type="ECO:0000313" key="5">
    <source>
        <dbReference type="Proteomes" id="UP000757435"/>
    </source>
</evidence>
<dbReference type="CDD" id="cd10918">
    <property type="entry name" value="CE4_NodB_like_5s_6s"/>
    <property type="match status" value="1"/>
</dbReference>
<dbReference type="GO" id="GO:0016810">
    <property type="term" value="F:hydrolase activity, acting on carbon-nitrogen (but not peptide) bonds"/>
    <property type="evidence" value="ECO:0007669"/>
    <property type="project" value="InterPro"/>
</dbReference>
<name>A0A951UL57_9CYAN</name>
<dbReference type="PROSITE" id="PS51677">
    <property type="entry name" value="NODB"/>
    <property type="match status" value="1"/>
</dbReference>
<dbReference type="InterPro" id="IPR011330">
    <property type="entry name" value="Glyco_hydro/deAcase_b/a-brl"/>
</dbReference>
<dbReference type="PANTHER" id="PTHR34216:SF3">
    <property type="entry name" value="POLY-BETA-1,6-N-ACETYL-D-GLUCOSAMINE N-DEACETYLASE"/>
    <property type="match status" value="1"/>
</dbReference>
<dbReference type="AlphaFoldDB" id="A0A951UL57"/>
<dbReference type="InterPro" id="IPR051398">
    <property type="entry name" value="Polysacch_Deacetylase"/>
</dbReference>
<evidence type="ECO:0000256" key="1">
    <source>
        <dbReference type="ARBA" id="ARBA00004613"/>
    </source>
</evidence>
<dbReference type="InterPro" id="IPR018711">
    <property type="entry name" value="NAGPA"/>
</dbReference>
<protein>
    <submittedName>
        <fullName evidence="4">Polysaccharide deacetylase family protein</fullName>
    </submittedName>
</protein>
<reference evidence="4" key="1">
    <citation type="submission" date="2021-05" db="EMBL/GenBank/DDBJ databases">
        <authorList>
            <person name="Pietrasiak N."/>
            <person name="Ward R."/>
            <person name="Stajich J.E."/>
            <person name="Kurbessoian T."/>
        </authorList>
    </citation>
    <scope>NUCLEOTIDE SEQUENCE</scope>
    <source>
        <strain evidence="4">UHER 2000/2452</strain>
    </source>
</reference>
<dbReference type="GO" id="GO:0005975">
    <property type="term" value="P:carbohydrate metabolic process"/>
    <property type="evidence" value="ECO:0007669"/>
    <property type="project" value="InterPro"/>
</dbReference>
<dbReference type="SUPFAM" id="SSF88713">
    <property type="entry name" value="Glycoside hydrolase/deacetylase"/>
    <property type="match status" value="1"/>
</dbReference>
<evidence type="ECO:0000313" key="4">
    <source>
        <dbReference type="EMBL" id="MBW4657424.1"/>
    </source>
</evidence>
<evidence type="ECO:0000256" key="2">
    <source>
        <dbReference type="ARBA" id="ARBA00022729"/>
    </source>
</evidence>
<organism evidence="4 5">
    <name type="scientific">Drouetiella hepatica Uher 2000/2452</name>
    <dbReference type="NCBI Taxonomy" id="904376"/>
    <lineage>
        <taxon>Bacteria</taxon>
        <taxon>Bacillati</taxon>
        <taxon>Cyanobacteriota</taxon>
        <taxon>Cyanophyceae</taxon>
        <taxon>Oculatellales</taxon>
        <taxon>Oculatellaceae</taxon>
        <taxon>Drouetiella</taxon>
    </lineage>
</organism>
<sequence length="615" mass="67152">MRRLVSQNRPASQRFHLFTQRLLHGRTWRKNGMRLGLFSAIVLLQVTWAKMPLHSTELGAPAELGSPAIGSPAVGSPTEVKTCLPNTQFTTVRSSDQMPLAQTSNMGELLNKLSPALAAQFPVPFPQINGMARLARVPVMMYHDILPEKEVFFDVTPSEFTEALELIRVNGLTPISLDQLTQHLGTGMQLPDKPILLTFDDGYEGHYSFVYPLLKQYGYPGLFAIYPGKVGTGSDVGRSSLTWDQIREMAADPLVTIASHSVTHPEDMTQLADDRLRYEVAESKRILETNLGMTLKYFVYPSGKNDARVQHWVQMTGYKAALTMNDEVDKFAGESENLLSVDRIGQSKLADVIASAYGGAPLPPFGNSLNFRSAIKLDRRTVNEVPLIMVAGGRPTTIHAKSRYQVPEIIANTPAVAAVDGGFFSLESLDSNVMVGPVLSQSTQEFIPSIRQEVGLLVGRPLILISPDQVSFVPFDPAKHNTLEGVQAEMPKVTDAFVGAAWLVRDGQPQPPEAFGRLFDFDASRDRAFWGINYAGQPVVGVSGDFVDSVSLGEALSRAGLRDAVMLDSGASASLAFEGKSMMSYEPRPVPHVVALLPPDPMLADCAIVSEKQDQ</sequence>
<dbReference type="GO" id="GO:0005576">
    <property type="term" value="C:extracellular region"/>
    <property type="evidence" value="ECO:0007669"/>
    <property type="project" value="UniProtKB-SubCell"/>
</dbReference>
<proteinExistence type="predicted"/>
<accession>A0A951UL57</accession>
<reference evidence="4" key="2">
    <citation type="journal article" date="2022" name="Microbiol. Resour. Announc.">
        <title>Metagenome Sequencing to Explore Phylogenomics of Terrestrial Cyanobacteria.</title>
        <authorList>
            <person name="Ward R.D."/>
            <person name="Stajich J.E."/>
            <person name="Johansen J.R."/>
            <person name="Huntemann M."/>
            <person name="Clum A."/>
            <person name="Foster B."/>
            <person name="Foster B."/>
            <person name="Roux S."/>
            <person name="Palaniappan K."/>
            <person name="Varghese N."/>
            <person name="Mukherjee S."/>
            <person name="Reddy T.B.K."/>
            <person name="Daum C."/>
            <person name="Copeland A."/>
            <person name="Chen I.A."/>
            <person name="Ivanova N.N."/>
            <person name="Kyrpides N.C."/>
            <person name="Shapiro N."/>
            <person name="Eloe-Fadrosh E.A."/>
            <person name="Pietrasiak N."/>
        </authorList>
    </citation>
    <scope>NUCLEOTIDE SEQUENCE</scope>
    <source>
        <strain evidence="4">UHER 2000/2452</strain>
    </source>
</reference>
<comment type="caution">
    <text evidence="4">The sequence shown here is derived from an EMBL/GenBank/DDBJ whole genome shotgun (WGS) entry which is preliminary data.</text>
</comment>
<feature type="domain" description="NodB homology" evidence="3">
    <location>
        <begin position="193"/>
        <end position="459"/>
    </location>
</feature>
<dbReference type="Gene3D" id="3.20.20.370">
    <property type="entry name" value="Glycoside hydrolase/deacetylase"/>
    <property type="match status" value="1"/>
</dbReference>
<dbReference type="Pfam" id="PF01522">
    <property type="entry name" value="Polysacc_deac_1"/>
    <property type="match status" value="1"/>
</dbReference>
<dbReference type="Proteomes" id="UP000757435">
    <property type="component" value="Unassembled WGS sequence"/>
</dbReference>
<keyword evidence="2" id="KW-0732">Signal</keyword>
<comment type="subcellular location">
    <subcellularLocation>
        <location evidence="1">Secreted</location>
    </subcellularLocation>
</comment>